<evidence type="ECO:0000313" key="1">
    <source>
        <dbReference type="EMBL" id="KAH7949004.1"/>
    </source>
</evidence>
<proteinExistence type="predicted"/>
<dbReference type="EMBL" id="CM023474">
    <property type="protein sequence ID" value="KAH7949004.1"/>
    <property type="molecule type" value="Genomic_DNA"/>
</dbReference>
<keyword evidence="2" id="KW-1185">Reference proteome</keyword>
<comment type="caution">
    <text evidence="1">The sequence shown here is derived from an EMBL/GenBank/DDBJ whole genome shotgun (WGS) entry which is preliminary data.</text>
</comment>
<dbReference type="Proteomes" id="UP000821865">
    <property type="component" value="Chromosome 5"/>
</dbReference>
<accession>A0ACB8CPS8</accession>
<reference evidence="1" key="1">
    <citation type="submission" date="2020-05" db="EMBL/GenBank/DDBJ databases">
        <title>Large-scale comparative analyses of tick genomes elucidate their genetic diversity and vector capacities.</title>
        <authorList>
            <person name="Jia N."/>
            <person name="Wang J."/>
            <person name="Shi W."/>
            <person name="Du L."/>
            <person name="Sun Y."/>
            <person name="Zhan W."/>
            <person name="Jiang J."/>
            <person name="Wang Q."/>
            <person name="Zhang B."/>
            <person name="Ji P."/>
            <person name="Sakyi L.B."/>
            <person name="Cui X."/>
            <person name="Yuan T."/>
            <person name="Jiang B."/>
            <person name="Yang W."/>
            <person name="Lam T.T.-Y."/>
            <person name="Chang Q."/>
            <person name="Ding S."/>
            <person name="Wang X."/>
            <person name="Zhu J."/>
            <person name="Ruan X."/>
            <person name="Zhao L."/>
            <person name="Wei J."/>
            <person name="Que T."/>
            <person name="Du C."/>
            <person name="Cheng J."/>
            <person name="Dai P."/>
            <person name="Han X."/>
            <person name="Huang E."/>
            <person name="Gao Y."/>
            <person name="Liu J."/>
            <person name="Shao H."/>
            <person name="Ye R."/>
            <person name="Li L."/>
            <person name="Wei W."/>
            <person name="Wang X."/>
            <person name="Wang C."/>
            <person name="Yang T."/>
            <person name="Huo Q."/>
            <person name="Li W."/>
            <person name="Guo W."/>
            <person name="Chen H."/>
            <person name="Zhou L."/>
            <person name="Ni X."/>
            <person name="Tian J."/>
            <person name="Zhou Y."/>
            <person name="Sheng Y."/>
            <person name="Liu T."/>
            <person name="Pan Y."/>
            <person name="Xia L."/>
            <person name="Li J."/>
            <person name="Zhao F."/>
            <person name="Cao W."/>
        </authorList>
    </citation>
    <scope>NUCLEOTIDE SEQUENCE</scope>
    <source>
        <strain evidence="1">Dsil-2018</strain>
    </source>
</reference>
<gene>
    <name evidence="1" type="ORF">HPB49_004162</name>
</gene>
<evidence type="ECO:0000313" key="2">
    <source>
        <dbReference type="Proteomes" id="UP000821865"/>
    </source>
</evidence>
<protein>
    <submittedName>
        <fullName evidence="1">Uncharacterized protein</fullName>
    </submittedName>
</protein>
<sequence length="99" mass="10651">MDPGGAASIGALLAGEQQGSDTAAARMGTAEEGLLWAADVKVVSDQASELHGLDISVYNQADLEQGVLEEMDRIVQRKEAEERRRATEKKLLAVRKDIT</sequence>
<organism evidence="1 2">
    <name type="scientific">Dermacentor silvarum</name>
    <name type="common">Tick</name>
    <dbReference type="NCBI Taxonomy" id="543639"/>
    <lineage>
        <taxon>Eukaryota</taxon>
        <taxon>Metazoa</taxon>
        <taxon>Ecdysozoa</taxon>
        <taxon>Arthropoda</taxon>
        <taxon>Chelicerata</taxon>
        <taxon>Arachnida</taxon>
        <taxon>Acari</taxon>
        <taxon>Parasitiformes</taxon>
        <taxon>Ixodida</taxon>
        <taxon>Ixodoidea</taxon>
        <taxon>Ixodidae</taxon>
        <taxon>Rhipicephalinae</taxon>
        <taxon>Dermacentor</taxon>
    </lineage>
</organism>
<name>A0ACB8CPS8_DERSI</name>